<evidence type="ECO:0000259" key="1">
    <source>
        <dbReference type="Pfam" id="PF13579"/>
    </source>
</evidence>
<protein>
    <submittedName>
        <fullName evidence="2">D-inositol 3-phosphate glycosyltransferase</fullName>
        <ecNumber evidence="2">2.4.1.250</ecNumber>
    </submittedName>
</protein>
<dbReference type="Pfam" id="PF13692">
    <property type="entry name" value="Glyco_trans_1_4"/>
    <property type="match status" value="1"/>
</dbReference>
<dbReference type="EC" id="2.4.1.250" evidence="2"/>
<accession>A0A0N0GMV5</accession>
<dbReference type="RefSeq" id="WP_083459189.1">
    <property type="nucleotide sequence ID" value="NZ_LAQT01000013.1"/>
</dbReference>
<keyword evidence="2" id="KW-0328">Glycosyltransferase</keyword>
<dbReference type="InterPro" id="IPR028098">
    <property type="entry name" value="Glyco_trans_4-like_N"/>
</dbReference>
<keyword evidence="2" id="KW-0808">Transferase</keyword>
<name>A0A0N0GMV5_9NEIS</name>
<dbReference type="PANTHER" id="PTHR12526">
    <property type="entry name" value="GLYCOSYLTRANSFERASE"/>
    <property type="match status" value="1"/>
</dbReference>
<organism evidence="2 3">
    <name type="scientific">Amantichitinum ursilacus</name>
    <dbReference type="NCBI Taxonomy" id="857265"/>
    <lineage>
        <taxon>Bacteria</taxon>
        <taxon>Pseudomonadati</taxon>
        <taxon>Pseudomonadota</taxon>
        <taxon>Betaproteobacteria</taxon>
        <taxon>Neisseriales</taxon>
        <taxon>Chitinibacteraceae</taxon>
        <taxon>Amantichitinum</taxon>
    </lineage>
</organism>
<gene>
    <name evidence="2" type="primary">mshA_2</name>
    <name evidence="2" type="ORF">WG78_15190</name>
</gene>
<dbReference type="PATRIC" id="fig|857265.3.peg.3125"/>
<dbReference type="STRING" id="857265.WG78_15190"/>
<comment type="caution">
    <text evidence="2">The sequence shown here is derived from an EMBL/GenBank/DDBJ whole genome shotgun (WGS) entry which is preliminary data.</text>
</comment>
<keyword evidence="3" id="KW-1185">Reference proteome</keyword>
<evidence type="ECO:0000313" key="3">
    <source>
        <dbReference type="Proteomes" id="UP000037939"/>
    </source>
</evidence>
<dbReference type="EMBL" id="LAQT01000013">
    <property type="protein sequence ID" value="KPC51827.1"/>
    <property type="molecule type" value="Genomic_DNA"/>
</dbReference>
<dbReference type="AlphaFoldDB" id="A0A0N0GMV5"/>
<dbReference type="Pfam" id="PF13579">
    <property type="entry name" value="Glyco_trans_4_4"/>
    <property type="match status" value="1"/>
</dbReference>
<reference evidence="2 3" key="1">
    <citation type="submission" date="2015-07" db="EMBL/GenBank/DDBJ databases">
        <title>Draft genome sequence of the Amantichitinum ursilacus IGB-41, a new chitin-degrading bacterium.</title>
        <authorList>
            <person name="Kirstahler P."/>
            <person name="Guenther M."/>
            <person name="Grumaz C."/>
            <person name="Rupp S."/>
            <person name="Zibek S."/>
            <person name="Sohn K."/>
        </authorList>
    </citation>
    <scope>NUCLEOTIDE SEQUENCE [LARGE SCALE GENOMIC DNA]</scope>
    <source>
        <strain evidence="2 3">IGB-41</strain>
    </source>
</reference>
<dbReference type="OrthoDB" id="9787293at2"/>
<sequence>MSNVELPVSGAAGLAQAVPESRAEAPAHKLALEVVCFTGNSGLTDYSVSLCREIAKRSPVALYTAQSINPQFGKMGFRVEQVFRRTRQYFADVPKYLSGVTKRRPDVVLFQAPLKYPALEGLAVAALRSAGIRVALTVHDVLPHYPKPWSKSLYSWFYRQFDGLIVHSEAARKAVLAMGVQRPMLCVPHGVYDLFNQTNPSKAAARAAIGGIAPTDKVVLFFGHLEPRKGLLEFIKTAQLMAQTRPDVKFMLAGGSDMSKHGAAAAAAFEAARHMPNVLMHDRRIPFEEVENYFAASDVVALPYLEGTTSGVLKLALAFGIPVIATRVGDFAEEIPAGAGELFEASNIAERSRVAIETVLANHAQYAAQMATAADRCAWSRIADQYLTFLGSLPR</sequence>
<proteinExistence type="predicted"/>
<dbReference type="GO" id="GO:0102710">
    <property type="term" value="F:D-inositol-3-phosphate glycosyltransferase activity"/>
    <property type="evidence" value="ECO:0007669"/>
    <property type="project" value="UniProtKB-EC"/>
</dbReference>
<dbReference type="SUPFAM" id="SSF53756">
    <property type="entry name" value="UDP-Glycosyltransferase/glycogen phosphorylase"/>
    <property type="match status" value="1"/>
</dbReference>
<dbReference type="Gene3D" id="3.40.50.2000">
    <property type="entry name" value="Glycogen Phosphorylase B"/>
    <property type="match status" value="2"/>
</dbReference>
<dbReference type="Proteomes" id="UP000037939">
    <property type="component" value="Unassembled WGS sequence"/>
</dbReference>
<evidence type="ECO:0000313" key="2">
    <source>
        <dbReference type="EMBL" id="KPC51827.1"/>
    </source>
</evidence>
<feature type="domain" description="Glycosyltransferase subfamily 4-like N-terminal" evidence="1">
    <location>
        <begin position="42"/>
        <end position="184"/>
    </location>
</feature>